<comment type="caution">
    <text evidence="3">The sequence shown here is derived from an EMBL/GenBank/DDBJ whole genome shotgun (WGS) entry which is preliminary data.</text>
</comment>
<dbReference type="EMBL" id="BDRX01000022">
    <property type="protein sequence ID" value="GBF91149.1"/>
    <property type="molecule type" value="Genomic_DNA"/>
</dbReference>
<keyword evidence="4" id="KW-1185">Reference proteome</keyword>
<dbReference type="PANTHER" id="PTHR12460:SF38">
    <property type="entry name" value="KINETOPLAST-ASSOCIATED PROTEIN-LIKE PROTEIN"/>
    <property type="match status" value="1"/>
</dbReference>
<dbReference type="AlphaFoldDB" id="A0A2V0NUY4"/>
<proteinExistence type="predicted"/>
<keyword evidence="2" id="KW-0812">Transmembrane</keyword>
<feature type="region of interest" description="Disordered" evidence="1">
    <location>
        <begin position="1"/>
        <end position="24"/>
    </location>
</feature>
<dbReference type="PANTHER" id="PTHR12460">
    <property type="entry name" value="CYCLIN-DEPENDENT KINASE INHIBITOR-RELATED PROTEIN"/>
    <property type="match status" value="1"/>
</dbReference>
<feature type="transmembrane region" description="Helical" evidence="2">
    <location>
        <begin position="37"/>
        <end position="57"/>
    </location>
</feature>
<feature type="compositionally biased region" description="Gly residues" evidence="1">
    <location>
        <begin position="318"/>
        <end position="334"/>
    </location>
</feature>
<organism evidence="3 4">
    <name type="scientific">Raphidocelis subcapitata</name>
    <dbReference type="NCBI Taxonomy" id="307507"/>
    <lineage>
        <taxon>Eukaryota</taxon>
        <taxon>Viridiplantae</taxon>
        <taxon>Chlorophyta</taxon>
        <taxon>core chlorophytes</taxon>
        <taxon>Chlorophyceae</taxon>
        <taxon>CS clade</taxon>
        <taxon>Sphaeropleales</taxon>
        <taxon>Selenastraceae</taxon>
        <taxon>Raphidocelis</taxon>
    </lineage>
</organism>
<evidence type="ECO:0000313" key="3">
    <source>
        <dbReference type="EMBL" id="GBF91149.1"/>
    </source>
</evidence>
<dbReference type="OrthoDB" id="203880at2759"/>
<name>A0A2V0NUY4_9CHLO</name>
<evidence type="ECO:0000256" key="1">
    <source>
        <dbReference type="SAM" id="MobiDB-lite"/>
    </source>
</evidence>
<evidence type="ECO:0000313" key="4">
    <source>
        <dbReference type="Proteomes" id="UP000247498"/>
    </source>
</evidence>
<reference evidence="3 4" key="1">
    <citation type="journal article" date="2018" name="Sci. Rep.">
        <title>Raphidocelis subcapitata (=Pseudokirchneriella subcapitata) provides an insight into genome evolution and environmental adaptations in the Sphaeropleales.</title>
        <authorList>
            <person name="Suzuki S."/>
            <person name="Yamaguchi H."/>
            <person name="Nakajima N."/>
            <person name="Kawachi M."/>
        </authorList>
    </citation>
    <scope>NUCLEOTIDE SEQUENCE [LARGE SCALE GENOMIC DNA]</scope>
    <source>
        <strain evidence="3 4">NIES-35</strain>
    </source>
</reference>
<protein>
    <submittedName>
        <fullName evidence="3">Uncharacterized protein</fullName>
    </submittedName>
</protein>
<feature type="compositionally biased region" description="Acidic residues" evidence="1">
    <location>
        <begin position="424"/>
        <end position="436"/>
    </location>
</feature>
<keyword evidence="2" id="KW-1133">Transmembrane helix</keyword>
<feature type="compositionally biased region" description="Pro residues" evidence="1">
    <location>
        <begin position="7"/>
        <end position="18"/>
    </location>
</feature>
<gene>
    <name evidence="3" type="ORF">Rsub_04818</name>
</gene>
<accession>A0A2V0NUY4</accession>
<evidence type="ECO:0000256" key="2">
    <source>
        <dbReference type="SAM" id="Phobius"/>
    </source>
</evidence>
<dbReference type="Proteomes" id="UP000247498">
    <property type="component" value="Unassembled WGS sequence"/>
</dbReference>
<sequence length="436" mass="45237">MRGPVVLYPPPQQPPSPPKRARSGAGAALGAAAWRDALPLLALALVAAAGIAAVAALRGVALAQERAAAACGGGAAAAAPGASAFGPAAGAPAAALPPALPAADAFAPPPGSALWWTSYARRRLGNPFFRHALWSTPLYRIEEPPALPPATFAALRAAVLGHPLRWRSNGLNEDNFGQSSGWVIYFKGPEGVARVCGSTLFAGVCPFFHHVRLPEANVWVMNVLDGLPTPKAGPGARGAVTAGEHRDDTLEGVMPPDAKKWDAFSHETNVLYVKIPADMEGGRLELWPAESDGSDSAAAAAAAATAGAGAAAARGRRGAAGGGGGGSRGGGGGKVVVVPRENKIVRFRGDALHRVRKHHSAKGEDRISLVLEQYLIPEPWYHDLPTLWMGGQDDNADELRPLRASGALPRLDQGLPWRARIGDGDDDDEDEEADEE</sequence>
<dbReference type="InParanoid" id="A0A2V0NUY4"/>
<keyword evidence="2" id="KW-0472">Membrane</keyword>
<feature type="region of interest" description="Disordered" evidence="1">
    <location>
        <begin position="315"/>
        <end position="335"/>
    </location>
</feature>
<feature type="region of interest" description="Disordered" evidence="1">
    <location>
        <begin position="413"/>
        <end position="436"/>
    </location>
</feature>